<dbReference type="PIRSF" id="PIRSF029730">
    <property type="entry name" value="UCP029730"/>
    <property type="match status" value="1"/>
</dbReference>
<organism evidence="1 2">
    <name type="scientific">Gluconacetobacter tumulisoli</name>
    <dbReference type="NCBI Taxonomy" id="1286189"/>
    <lineage>
        <taxon>Bacteria</taxon>
        <taxon>Pseudomonadati</taxon>
        <taxon>Pseudomonadota</taxon>
        <taxon>Alphaproteobacteria</taxon>
        <taxon>Acetobacterales</taxon>
        <taxon>Acetobacteraceae</taxon>
        <taxon>Gluconacetobacter</taxon>
    </lineage>
</organism>
<dbReference type="Proteomes" id="UP000578030">
    <property type="component" value="Unassembled WGS sequence"/>
</dbReference>
<name>A0A7W4K9E7_9PROT</name>
<proteinExistence type="predicted"/>
<protein>
    <submittedName>
        <fullName evidence="1">N-formylglutamate amidohydrolase</fullName>
    </submittedName>
</protein>
<keyword evidence="2" id="KW-1185">Reference proteome</keyword>
<dbReference type="Gene3D" id="3.40.630.40">
    <property type="entry name" value="Zn-dependent exopeptidases"/>
    <property type="match status" value="1"/>
</dbReference>
<dbReference type="SUPFAM" id="SSF53187">
    <property type="entry name" value="Zn-dependent exopeptidases"/>
    <property type="match status" value="1"/>
</dbReference>
<evidence type="ECO:0000313" key="1">
    <source>
        <dbReference type="EMBL" id="MBB2202788.1"/>
    </source>
</evidence>
<evidence type="ECO:0000313" key="2">
    <source>
        <dbReference type="Proteomes" id="UP000578030"/>
    </source>
</evidence>
<dbReference type="AlphaFoldDB" id="A0A7W4K9E7"/>
<sequence length="257" mass="28836">MLLADDEPSPVLSHNLDSDSPFFLTVDHAGRRIPRRLRQLGLREERIARHIGWDIGILAVSEIMARRLACPLLAQIYSRLVIDCNRRPGVASSIPESSETDIIPGNLGLGPQERAARERTFLRPYQHAIEACLDTRERQGTPTYLLAMHSCTPRYRDEVRTLSAGILWGPDDRFGRLVLEEVRALRPDEDIAENQPYTVDMNNDYTVPVHAEGRGLPYVEVEIRQDLISDPAGIASWADTMATAVQRAAARFESRGS</sequence>
<dbReference type="Pfam" id="PF05013">
    <property type="entry name" value="FGase"/>
    <property type="match status" value="1"/>
</dbReference>
<dbReference type="InterPro" id="IPR007709">
    <property type="entry name" value="N-FG_amidohydro"/>
</dbReference>
<keyword evidence="1" id="KW-0378">Hydrolase</keyword>
<reference evidence="1 2" key="1">
    <citation type="submission" date="2020-04" db="EMBL/GenBank/DDBJ databases">
        <title>Description of novel Gluconacetobacter.</title>
        <authorList>
            <person name="Sombolestani A."/>
        </authorList>
    </citation>
    <scope>NUCLEOTIDE SEQUENCE [LARGE SCALE GENOMIC DNA]</scope>
    <source>
        <strain evidence="1 2">LMG 27802</strain>
    </source>
</reference>
<comment type="caution">
    <text evidence="1">The sequence shown here is derived from an EMBL/GenBank/DDBJ whole genome shotgun (WGS) entry which is preliminary data.</text>
</comment>
<accession>A0A7W4K9E7</accession>
<dbReference type="GO" id="GO:0016787">
    <property type="term" value="F:hydrolase activity"/>
    <property type="evidence" value="ECO:0007669"/>
    <property type="project" value="UniProtKB-KW"/>
</dbReference>
<gene>
    <name evidence="1" type="ORF">HLH28_14625</name>
</gene>
<dbReference type="InterPro" id="IPR011227">
    <property type="entry name" value="UCP029730"/>
</dbReference>
<dbReference type="EMBL" id="JABEQM010000013">
    <property type="protein sequence ID" value="MBB2202788.1"/>
    <property type="molecule type" value="Genomic_DNA"/>
</dbReference>
<dbReference type="RefSeq" id="WP_182960488.1">
    <property type="nucleotide sequence ID" value="NZ_JABEQM010000013.1"/>
</dbReference>